<keyword evidence="1" id="KW-0732">Signal</keyword>
<dbReference type="AlphaFoldDB" id="A0A0N4Z4R5"/>
<evidence type="ECO:0000313" key="2">
    <source>
        <dbReference type="Proteomes" id="UP000038045"/>
    </source>
</evidence>
<evidence type="ECO:0000256" key="1">
    <source>
        <dbReference type="SAM" id="SignalP"/>
    </source>
</evidence>
<dbReference type="PANTHER" id="PTHR35014">
    <property type="entry name" value="INFECTION RESPONSE PROTEIN-RELATED"/>
    <property type="match status" value="1"/>
</dbReference>
<feature type="chain" id="PRO_5005891083" evidence="1">
    <location>
        <begin position="20"/>
        <end position="215"/>
    </location>
</feature>
<sequence>MNNLIKFLAFLTLSTAASACDSSQYGTVLSCYITYFDFYNLTLSTSDSMLPNFFDFVKSRGAYELSSPYYHFKQACIIQTQLTTCLGSAVSCINPDDLGKIFKYKNNENYKYTGDYFTNNYKCDTAYNYILDNYHCLSVADFSGEAKIEACFNTFNQAITQNPCSAANNLISCMELIYLSYCGQKAADYTCNVMKTEMTYDVPSCKNNLMTCNPV</sequence>
<name>A0A0N4Z4R5_PARTI</name>
<dbReference type="WBParaSite" id="PTRK_0000198100.1">
    <property type="protein sequence ID" value="PTRK_0000198100.1"/>
    <property type="gene ID" value="PTRK_0000198100"/>
</dbReference>
<accession>A0A0N4Z4R5</accession>
<dbReference type="PROSITE" id="PS51257">
    <property type="entry name" value="PROKAR_LIPOPROTEIN"/>
    <property type="match status" value="1"/>
</dbReference>
<protein>
    <submittedName>
        <fullName evidence="3">DUF19 domain-containing protein</fullName>
    </submittedName>
</protein>
<keyword evidence="2" id="KW-1185">Reference proteome</keyword>
<reference evidence="3" key="1">
    <citation type="submission" date="2017-02" db="UniProtKB">
        <authorList>
            <consortium name="WormBaseParasite"/>
        </authorList>
    </citation>
    <scope>IDENTIFICATION</scope>
</reference>
<evidence type="ECO:0000313" key="3">
    <source>
        <dbReference type="WBParaSite" id="PTRK_0000198100.1"/>
    </source>
</evidence>
<feature type="signal peptide" evidence="1">
    <location>
        <begin position="1"/>
        <end position="19"/>
    </location>
</feature>
<dbReference type="PANTHER" id="PTHR35014:SF1">
    <property type="entry name" value="INFECTION RESPONSE PROTEIN"/>
    <property type="match status" value="1"/>
</dbReference>
<proteinExistence type="predicted"/>
<dbReference type="Proteomes" id="UP000038045">
    <property type="component" value="Unplaced"/>
</dbReference>
<organism evidence="2 3">
    <name type="scientific">Parastrongyloides trichosuri</name>
    <name type="common">Possum-specific nematode worm</name>
    <dbReference type="NCBI Taxonomy" id="131310"/>
    <lineage>
        <taxon>Eukaryota</taxon>
        <taxon>Metazoa</taxon>
        <taxon>Ecdysozoa</taxon>
        <taxon>Nematoda</taxon>
        <taxon>Chromadorea</taxon>
        <taxon>Rhabditida</taxon>
        <taxon>Tylenchina</taxon>
        <taxon>Panagrolaimomorpha</taxon>
        <taxon>Strongyloidoidea</taxon>
        <taxon>Strongyloididae</taxon>
        <taxon>Parastrongyloides</taxon>
    </lineage>
</organism>